<dbReference type="EMBL" id="CP103445">
    <property type="protein sequence ID" value="UWS33411.1"/>
    <property type="molecule type" value="Genomic_DNA"/>
</dbReference>
<dbReference type="Proteomes" id="UP001058553">
    <property type="component" value="Chromosome"/>
</dbReference>
<feature type="chain" id="PRO_5045975606" description="Lipocalin-like domain-containing protein" evidence="1">
    <location>
        <begin position="18"/>
        <end position="147"/>
    </location>
</feature>
<evidence type="ECO:0000313" key="2">
    <source>
        <dbReference type="EMBL" id="UWS33411.1"/>
    </source>
</evidence>
<evidence type="ECO:0008006" key="4">
    <source>
        <dbReference type="Google" id="ProtNLM"/>
    </source>
</evidence>
<keyword evidence="3" id="KW-1185">Reference proteome</keyword>
<evidence type="ECO:0000256" key="1">
    <source>
        <dbReference type="SAM" id="SignalP"/>
    </source>
</evidence>
<keyword evidence="1" id="KW-0732">Signal</keyword>
<name>A0ABY5X7T0_ERWPY</name>
<accession>A0ABY5X7T0</accession>
<feature type="signal peptide" evidence="1">
    <location>
        <begin position="1"/>
        <end position="17"/>
    </location>
</feature>
<sequence>MIKLILASLLVSQPLLAATPDYSSLQGIWQVEAVKVVDSPVQAVVDNDPQYMGAEVTFSANNIVWNKGTPQRPIDPTIDNCQQKPTLTAAGNNDPEQGYQVTGGFNVLCGAEPWGPGAVVTPPQKGKMTLYWYDGAILSLKKVMTQS</sequence>
<organism evidence="2 3">
    <name type="scientific">Erwinia pyrifoliae</name>
    <dbReference type="NCBI Taxonomy" id="79967"/>
    <lineage>
        <taxon>Bacteria</taxon>
        <taxon>Pseudomonadati</taxon>
        <taxon>Pseudomonadota</taxon>
        <taxon>Gammaproteobacteria</taxon>
        <taxon>Enterobacterales</taxon>
        <taxon>Erwiniaceae</taxon>
        <taxon>Erwinia</taxon>
    </lineage>
</organism>
<protein>
    <recommendedName>
        <fullName evidence="4">Lipocalin-like domain-containing protein</fullName>
    </recommendedName>
</protein>
<reference evidence="2" key="1">
    <citation type="submission" date="2022-07" db="EMBL/GenBank/DDBJ databases">
        <title>Genetic diversity of Erwinia pyrifoliae.</title>
        <authorList>
            <person name="Park D.S."/>
            <person name="Ham H."/>
        </authorList>
    </citation>
    <scope>NUCLEOTIDE SEQUENCE</scope>
    <source>
        <strain evidence="2">CP201486</strain>
    </source>
</reference>
<proteinExistence type="predicted"/>
<gene>
    <name evidence="2" type="ORF">NYP84_17855</name>
</gene>
<evidence type="ECO:0000313" key="3">
    <source>
        <dbReference type="Proteomes" id="UP001058553"/>
    </source>
</evidence>